<proteinExistence type="predicted"/>
<organism evidence="1 2">
    <name type="scientific">Chlorella ohadii</name>
    <dbReference type="NCBI Taxonomy" id="2649997"/>
    <lineage>
        <taxon>Eukaryota</taxon>
        <taxon>Viridiplantae</taxon>
        <taxon>Chlorophyta</taxon>
        <taxon>core chlorophytes</taxon>
        <taxon>Trebouxiophyceae</taxon>
        <taxon>Chlorellales</taxon>
        <taxon>Chlorellaceae</taxon>
        <taxon>Chlorella clade</taxon>
        <taxon>Chlorella</taxon>
    </lineage>
</organism>
<name>A0AAD5DNU5_9CHLO</name>
<dbReference type="PANTHER" id="PTHR35309:SF4">
    <property type="entry name" value="TOCOPHEROL CYCLASE"/>
    <property type="match status" value="1"/>
</dbReference>
<evidence type="ECO:0000313" key="1">
    <source>
        <dbReference type="EMBL" id="KAI7841255.1"/>
    </source>
</evidence>
<comment type="caution">
    <text evidence="1">The sequence shown here is derived from an EMBL/GenBank/DDBJ whole genome shotgun (WGS) entry which is preliminary data.</text>
</comment>
<reference evidence="1" key="1">
    <citation type="submission" date="2020-11" db="EMBL/GenBank/DDBJ databases">
        <title>Chlorella ohadii genome sequencing and assembly.</title>
        <authorList>
            <person name="Murik O."/>
            <person name="Treves H."/>
            <person name="Kedem I."/>
            <person name="Shotland Y."/>
            <person name="Kaplan A."/>
        </authorList>
    </citation>
    <scope>NUCLEOTIDE SEQUENCE</scope>
    <source>
        <strain evidence="1">1</strain>
    </source>
</reference>
<dbReference type="Proteomes" id="UP001205105">
    <property type="component" value="Unassembled WGS sequence"/>
</dbReference>
<dbReference type="AlphaFoldDB" id="A0AAD5DNU5"/>
<gene>
    <name evidence="1" type="ORF">COHA_005028</name>
</gene>
<evidence type="ECO:0000313" key="2">
    <source>
        <dbReference type="Proteomes" id="UP001205105"/>
    </source>
</evidence>
<dbReference type="InterPro" id="IPR025893">
    <property type="entry name" value="Tocopherol_cyclase"/>
</dbReference>
<dbReference type="GO" id="GO:0009976">
    <property type="term" value="F:tocopherol cyclase activity"/>
    <property type="evidence" value="ECO:0007669"/>
    <property type="project" value="InterPro"/>
</dbReference>
<dbReference type="PANTHER" id="PTHR35309">
    <property type="match status" value="1"/>
</dbReference>
<protein>
    <submittedName>
        <fullName evidence="1">Uncharacterized protein</fullName>
    </submittedName>
</protein>
<dbReference type="EMBL" id="JADXDR010000065">
    <property type="protein sequence ID" value="KAI7841255.1"/>
    <property type="molecule type" value="Genomic_DNA"/>
</dbReference>
<sequence>MSGEDCELRARFDNATLHARCDGPPMLWSKDGYGPEGTAALLPLAVTGIHHFVHSLATPMRYSLRLGGGPAVRGKAAAHFEKDRGVSFPSSWQWAQGINASWTTGQAAGSNGNTADGDVATPACNPAADMGDNAAGAASALPSCGPVASVNGVFTLAGGPPPTPLPVPEGWLPDVWLLGVRTRRRSWDFRPYDSLFTAQAIPCKSELLLTAQAIPCKSELLLTATQPLAGRAVEVQLRARPETFSTVDCPTTSGFKPFSVESFTAYASVRLYELHLGWHERSWVERRLVEAFEVQDAALEFGGSARCDGAELKEAATAEEVEEAARALQLGGGEGEGEPAAVPA</sequence>
<keyword evidence="2" id="KW-1185">Reference proteome</keyword>
<accession>A0AAD5DNU5</accession>